<dbReference type="AlphaFoldDB" id="A0A017SGK5"/>
<dbReference type="GO" id="GO:0005737">
    <property type="term" value="C:cytoplasm"/>
    <property type="evidence" value="ECO:0007669"/>
    <property type="project" value="UniProtKB-SubCell"/>
</dbReference>
<comment type="subcellular location">
    <subcellularLocation>
        <location evidence="3">Cytoplasm</location>
    </subcellularLocation>
    <subcellularLocation>
        <location evidence="2">Nucleus</location>
    </subcellularLocation>
</comment>
<feature type="compositionally biased region" description="Low complexity" evidence="10">
    <location>
        <begin position="43"/>
        <end position="59"/>
    </location>
</feature>
<evidence type="ECO:0000256" key="4">
    <source>
        <dbReference type="ARBA" id="ARBA00007096"/>
    </source>
</evidence>
<proteinExistence type="inferred from homology"/>
<evidence type="ECO:0000259" key="11">
    <source>
        <dbReference type="Pfam" id="PF09811"/>
    </source>
</evidence>
<dbReference type="PANTHER" id="PTHR18829">
    <property type="entry name" value="PROTEIN YAE1 HOMOLOG"/>
    <property type="match status" value="1"/>
</dbReference>
<dbReference type="OrthoDB" id="20086at2759"/>
<keyword evidence="9" id="KW-0539">Nucleus</keyword>
<protein>
    <recommendedName>
        <fullName evidence="7">Protein YAE1</fullName>
    </recommendedName>
    <alternativeName>
        <fullName evidence="6">Protein yae1</fullName>
    </alternativeName>
</protein>
<comment type="function">
    <text evidence="1">The complex LTO1:YAE1 may function as a target specific adapter that probably recruits apo-RPLI1 to the cytosolic iron-sulfur protein assembly (CIA) complex machinery. May be required for biogenesis of the large ribosomal subunit and initiation of translation.</text>
</comment>
<dbReference type="InterPro" id="IPR038881">
    <property type="entry name" value="Yae1-like"/>
</dbReference>
<evidence type="ECO:0000256" key="2">
    <source>
        <dbReference type="ARBA" id="ARBA00004123"/>
    </source>
</evidence>
<evidence type="ECO:0000256" key="7">
    <source>
        <dbReference type="ARBA" id="ARBA00018400"/>
    </source>
</evidence>
<sequence length="247" mass="26478">MTSAHSDPATAQPPPAADILDDIFGSSPPPSSSIERDNDPDAEATAPAAAAEPSDLPSLRRQHVTTGYRDGISLSKGEHVQDGFDAGFPVGAQLGMRAGTVLGILEGVLRGYESKVGGGAVKKLPSTTRGGRSTDRAQGQVQGQGKVELEVEILRREQREKLLKIYQRTLKELEVQAVFNGLEDTGDKDQEKAEIQLGRKGDRVVSSWEGKVKVAEWERNMEALEMKKEEATAATATATPDDEGEQS</sequence>
<evidence type="ECO:0000256" key="3">
    <source>
        <dbReference type="ARBA" id="ARBA00004496"/>
    </source>
</evidence>
<comment type="similarity">
    <text evidence="4">Belongs to the YAE1 family.</text>
</comment>
<dbReference type="EMBL" id="KK088419">
    <property type="protein sequence ID" value="EYE96093.1"/>
    <property type="molecule type" value="Genomic_DNA"/>
</dbReference>
<organism evidence="12 13">
    <name type="scientific">Aspergillus ruber (strain CBS 135680)</name>
    <dbReference type="NCBI Taxonomy" id="1388766"/>
    <lineage>
        <taxon>Eukaryota</taxon>
        <taxon>Fungi</taxon>
        <taxon>Dikarya</taxon>
        <taxon>Ascomycota</taxon>
        <taxon>Pezizomycotina</taxon>
        <taxon>Eurotiomycetes</taxon>
        <taxon>Eurotiomycetidae</taxon>
        <taxon>Eurotiales</taxon>
        <taxon>Aspergillaceae</taxon>
        <taxon>Aspergillus</taxon>
        <taxon>Aspergillus subgen. Aspergillus</taxon>
    </lineage>
</organism>
<dbReference type="InterPro" id="IPR019191">
    <property type="entry name" value="Essential_protein_Yae1_N"/>
</dbReference>
<evidence type="ECO:0000256" key="10">
    <source>
        <dbReference type="SAM" id="MobiDB-lite"/>
    </source>
</evidence>
<dbReference type="STRING" id="1388766.A0A017SGK5"/>
<evidence type="ECO:0000313" key="12">
    <source>
        <dbReference type="EMBL" id="EYE96093.1"/>
    </source>
</evidence>
<name>A0A017SGK5_ASPRC</name>
<dbReference type="GeneID" id="63694000"/>
<reference evidence="13" key="1">
    <citation type="journal article" date="2014" name="Nat. Commun.">
        <title>Genomic adaptations of the halophilic Dead Sea filamentous fungus Eurotium rubrum.</title>
        <authorList>
            <person name="Kis-Papo T."/>
            <person name="Weig A.R."/>
            <person name="Riley R."/>
            <person name="Persoh D."/>
            <person name="Salamov A."/>
            <person name="Sun H."/>
            <person name="Lipzen A."/>
            <person name="Wasser S.P."/>
            <person name="Rambold G."/>
            <person name="Grigoriev I.V."/>
            <person name="Nevo E."/>
        </authorList>
    </citation>
    <scope>NUCLEOTIDE SEQUENCE [LARGE SCALE GENOMIC DNA]</scope>
    <source>
        <strain evidence="13">CBS 135680</strain>
    </source>
</reference>
<evidence type="ECO:0000256" key="9">
    <source>
        <dbReference type="ARBA" id="ARBA00023242"/>
    </source>
</evidence>
<feature type="region of interest" description="Disordered" evidence="10">
    <location>
        <begin position="226"/>
        <end position="247"/>
    </location>
</feature>
<dbReference type="Proteomes" id="UP000019804">
    <property type="component" value="Unassembled WGS sequence"/>
</dbReference>
<evidence type="ECO:0000256" key="6">
    <source>
        <dbReference type="ARBA" id="ARBA00017286"/>
    </source>
</evidence>
<feature type="region of interest" description="Disordered" evidence="10">
    <location>
        <begin position="1"/>
        <end position="64"/>
    </location>
</feature>
<dbReference type="GO" id="GO:0005634">
    <property type="term" value="C:nucleus"/>
    <property type="evidence" value="ECO:0007669"/>
    <property type="project" value="UniProtKB-SubCell"/>
</dbReference>
<comment type="subunit">
    <text evidence="5">May form a complex with LTO1.</text>
</comment>
<evidence type="ECO:0000256" key="5">
    <source>
        <dbReference type="ARBA" id="ARBA00011427"/>
    </source>
</evidence>
<keyword evidence="13" id="KW-1185">Reference proteome</keyword>
<evidence type="ECO:0000313" key="13">
    <source>
        <dbReference type="Proteomes" id="UP000019804"/>
    </source>
</evidence>
<feature type="domain" description="Essential protein Yae1 N-terminal" evidence="11">
    <location>
        <begin position="67"/>
        <end position="105"/>
    </location>
</feature>
<accession>A0A017SGK5</accession>
<dbReference type="HOGENOM" id="CLU_066684_1_1_1"/>
<dbReference type="PANTHER" id="PTHR18829:SF0">
    <property type="entry name" value="PROTEIN YAE1 HOMOLOG"/>
    <property type="match status" value="1"/>
</dbReference>
<dbReference type="RefSeq" id="XP_040639781.1">
    <property type="nucleotide sequence ID" value="XM_040778876.1"/>
</dbReference>
<evidence type="ECO:0000256" key="1">
    <source>
        <dbReference type="ARBA" id="ARBA00003836"/>
    </source>
</evidence>
<keyword evidence="8" id="KW-0963">Cytoplasm</keyword>
<gene>
    <name evidence="12" type="ORF">EURHEDRAFT_376623</name>
</gene>
<evidence type="ECO:0000256" key="8">
    <source>
        <dbReference type="ARBA" id="ARBA00022490"/>
    </source>
</evidence>
<dbReference type="Pfam" id="PF09811">
    <property type="entry name" value="Yae1_N"/>
    <property type="match status" value="1"/>
</dbReference>